<dbReference type="PANTHER" id="PTHR33107:SF86">
    <property type="entry name" value="MIRACULIN-LIKE"/>
    <property type="match status" value="1"/>
</dbReference>
<dbReference type="Pfam" id="PF00197">
    <property type="entry name" value="Kunitz_legume"/>
    <property type="match status" value="1"/>
</dbReference>
<proteinExistence type="predicted"/>
<feature type="signal peptide" evidence="1">
    <location>
        <begin position="1"/>
        <end position="24"/>
    </location>
</feature>
<reference evidence="2" key="1">
    <citation type="submission" date="2023-07" db="EMBL/GenBank/DDBJ databases">
        <title>draft genome sequence of fig (Ficus carica).</title>
        <authorList>
            <person name="Takahashi T."/>
            <person name="Nishimura K."/>
        </authorList>
    </citation>
    <scope>NUCLEOTIDE SEQUENCE</scope>
</reference>
<gene>
    <name evidence="2" type="ORF">TIFTF001_010216</name>
</gene>
<dbReference type="Gene3D" id="2.80.10.50">
    <property type="match status" value="1"/>
</dbReference>
<feature type="chain" id="PRO_5041679747" evidence="1">
    <location>
        <begin position="25"/>
        <end position="214"/>
    </location>
</feature>
<dbReference type="SMART" id="SM00452">
    <property type="entry name" value="STI"/>
    <property type="match status" value="1"/>
</dbReference>
<name>A0AA87ZPR0_FICCA</name>
<dbReference type="InterPro" id="IPR002160">
    <property type="entry name" value="Prot_inh_Kunz-lg"/>
</dbReference>
<dbReference type="AlphaFoldDB" id="A0AA87ZPR0"/>
<keyword evidence="3" id="KW-1185">Reference proteome</keyword>
<dbReference type="SUPFAM" id="SSF50386">
    <property type="entry name" value="STI-like"/>
    <property type="match status" value="1"/>
</dbReference>
<evidence type="ECO:0000256" key="1">
    <source>
        <dbReference type="SAM" id="SignalP"/>
    </source>
</evidence>
<evidence type="ECO:0000313" key="2">
    <source>
        <dbReference type="EMBL" id="GMN40994.1"/>
    </source>
</evidence>
<accession>A0AA87ZPR0</accession>
<dbReference type="InterPro" id="IPR011065">
    <property type="entry name" value="Kunitz_inhibitor_STI-like_sf"/>
</dbReference>
<protein>
    <submittedName>
        <fullName evidence="2">Uncharacterized protein</fullName>
    </submittedName>
</protein>
<evidence type="ECO:0000313" key="3">
    <source>
        <dbReference type="Proteomes" id="UP001187192"/>
    </source>
</evidence>
<dbReference type="PANTHER" id="PTHR33107">
    <property type="entry name" value="KUNITZ TRYPSIN INHIBITOR 2"/>
    <property type="match status" value="1"/>
</dbReference>
<comment type="caution">
    <text evidence="2">The sequence shown here is derived from an EMBL/GenBank/DDBJ whole genome shotgun (WGS) entry which is preliminary data.</text>
</comment>
<dbReference type="Proteomes" id="UP001187192">
    <property type="component" value="Unassembled WGS sequence"/>
</dbReference>
<dbReference type="EMBL" id="BTGU01000012">
    <property type="protein sequence ID" value="GMN40994.1"/>
    <property type="molecule type" value="Genomic_DNA"/>
</dbReference>
<keyword evidence="1" id="KW-0732">Signal</keyword>
<dbReference type="PROSITE" id="PS00283">
    <property type="entry name" value="SOYBEAN_KUNITZ"/>
    <property type="match status" value="1"/>
</dbReference>
<organism evidence="2 3">
    <name type="scientific">Ficus carica</name>
    <name type="common">Common fig</name>
    <dbReference type="NCBI Taxonomy" id="3494"/>
    <lineage>
        <taxon>Eukaryota</taxon>
        <taxon>Viridiplantae</taxon>
        <taxon>Streptophyta</taxon>
        <taxon>Embryophyta</taxon>
        <taxon>Tracheophyta</taxon>
        <taxon>Spermatophyta</taxon>
        <taxon>Magnoliopsida</taxon>
        <taxon>eudicotyledons</taxon>
        <taxon>Gunneridae</taxon>
        <taxon>Pentapetalae</taxon>
        <taxon>rosids</taxon>
        <taxon>fabids</taxon>
        <taxon>Rosales</taxon>
        <taxon>Moraceae</taxon>
        <taxon>Ficeae</taxon>
        <taxon>Ficus</taxon>
    </lineage>
</organism>
<sequence length="214" mass="23172">MEATALLTLPLILFLSFTANGMSAKDDTSIVNQSPVIFDSDGDELRSGGTYYILPSLRNLPRSYSPAIVPGVFSKDTCWLQLGIEEYNYKITGVPVTLSPIKPTNDAYISETTTLHVNFSDGLSPLCGGSTVLNVGDFGDKFLSLGGAVEDGSSWFKIKRVSRWNDGVYKLVSSSGGDVGISTRFDGSRRLVLTRRNPLSFQFVAVKNIPSATK</sequence>
<dbReference type="GO" id="GO:0004866">
    <property type="term" value="F:endopeptidase inhibitor activity"/>
    <property type="evidence" value="ECO:0007669"/>
    <property type="project" value="InterPro"/>
</dbReference>